<dbReference type="InterPro" id="IPR049552">
    <property type="entry name" value="PKS_DH_N"/>
</dbReference>
<dbReference type="InterPro" id="IPR020841">
    <property type="entry name" value="PKS_Beta-ketoAc_synthase_dom"/>
</dbReference>
<dbReference type="SMART" id="SM00826">
    <property type="entry name" value="PKS_DH"/>
    <property type="match status" value="1"/>
</dbReference>
<dbReference type="InterPro" id="IPR050091">
    <property type="entry name" value="PKS_NRPS_Biosynth_Enz"/>
</dbReference>
<evidence type="ECO:0000256" key="8">
    <source>
        <dbReference type="ARBA" id="ARBA00023315"/>
    </source>
</evidence>
<feature type="active site" description="Proton acceptor; for dehydratase activity" evidence="9">
    <location>
        <position position="2353"/>
    </location>
</feature>
<keyword evidence="8" id="KW-0012">Acyltransferase</keyword>
<dbReference type="InterPro" id="IPR057326">
    <property type="entry name" value="KR_dom"/>
</dbReference>
<comment type="caution">
    <text evidence="14">The sequence shown here is derived from an EMBL/GenBank/DDBJ whole genome shotgun (WGS) entry which is preliminary data.</text>
</comment>
<evidence type="ECO:0000256" key="9">
    <source>
        <dbReference type="PROSITE-ProRule" id="PRU01363"/>
    </source>
</evidence>
<feature type="domain" description="Carrier" evidence="11">
    <location>
        <begin position="1363"/>
        <end position="1438"/>
    </location>
</feature>
<evidence type="ECO:0000256" key="10">
    <source>
        <dbReference type="SAM" id="MobiDB-lite"/>
    </source>
</evidence>
<dbReference type="InterPro" id="IPR014031">
    <property type="entry name" value="Ketoacyl_synth_C"/>
</dbReference>
<dbReference type="PROSITE" id="PS52004">
    <property type="entry name" value="KS3_2"/>
    <property type="match status" value="2"/>
</dbReference>
<dbReference type="Gene3D" id="3.10.129.110">
    <property type="entry name" value="Polyketide synthase dehydratase"/>
    <property type="match status" value="1"/>
</dbReference>
<evidence type="ECO:0000256" key="4">
    <source>
        <dbReference type="ARBA" id="ARBA00022553"/>
    </source>
</evidence>
<dbReference type="Gene3D" id="3.40.47.10">
    <property type="match status" value="2"/>
</dbReference>
<dbReference type="SMART" id="SM01294">
    <property type="entry name" value="PKS_PP_betabranch"/>
    <property type="match status" value="2"/>
</dbReference>
<dbReference type="InterPro" id="IPR036291">
    <property type="entry name" value="NAD(P)-bd_dom_sf"/>
</dbReference>
<evidence type="ECO:0000259" key="11">
    <source>
        <dbReference type="PROSITE" id="PS50075"/>
    </source>
</evidence>
<feature type="region of interest" description="N-terminal hotdog fold" evidence="9">
    <location>
        <begin position="2321"/>
        <end position="2442"/>
    </location>
</feature>
<accession>A0ABW0ETE2</accession>
<feature type="region of interest" description="Disordered" evidence="10">
    <location>
        <begin position="459"/>
        <end position="478"/>
    </location>
</feature>
<evidence type="ECO:0000256" key="7">
    <source>
        <dbReference type="ARBA" id="ARBA00023268"/>
    </source>
</evidence>
<dbReference type="Pfam" id="PF00698">
    <property type="entry name" value="Acyl_transf_1"/>
    <property type="match status" value="2"/>
</dbReference>
<dbReference type="PROSITE" id="PS00012">
    <property type="entry name" value="PHOSPHOPANTETHEINE"/>
    <property type="match status" value="2"/>
</dbReference>
<keyword evidence="15" id="KW-1185">Reference proteome</keyword>
<evidence type="ECO:0000313" key="14">
    <source>
        <dbReference type="EMBL" id="MFC5290402.1"/>
    </source>
</evidence>
<evidence type="ECO:0000256" key="5">
    <source>
        <dbReference type="ARBA" id="ARBA00022679"/>
    </source>
</evidence>
<dbReference type="Pfam" id="PF08240">
    <property type="entry name" value="ADH_N"/>
    <property type="match status" value="1"/>
</dbReference>
<keyword evidence="6" id="KW-0045">Antibiotic biosynthesis</keyword>
<evidence type="ECO:0000256" key="1">
    <source>
        <dbReference type="ARBA" id="ARBA00001957"/>
    </source>
</evidence>
<feature type="domain" description="Ketosynthase family 3 (KS3)" evidence="12">
    <location>
        <begin position="1456"/>
        <end position="1868"/>
    </location>
</feature>
<dbReference type="InterPro" id="IPR049900">
    <property type="entry name" value="PKS_mFAS_DH"/>
</dbReference>
<dbReference type="CDD" id="cd08952">
    <property type="entry name" value="KR_1_SDR_x"/>
    <property type="match status" value="1"/>
</dbReference>
<dbReference type="SMART" id="SM00823">
    <property type="entry name" value="PKS_PP"/>
    <property type="match status" value="2"/>
</dbReference>
<dbReference type="SUPFAM" id="SSF47336">
    <property type="entry name" value="ACP-like"/>
    <property type="match status" value="2"/>
</dbReference>
<keyword evidence="4" id="KW-0597">Phosphoprotein</keyword>
<dbReference type="EMBL" id="JBHSKF010000016">
    <property type="protein sequence ID" value="MFC5290402.1"/>
    <property type="molecule type" value="Genomic_DNA"/>
</dbReference>
<dbReference type="SUPFAM" id="SSF53901">
    <property type="entry name" value="Thiolase-like"/>
    <property type="match status" value="2"/>
</dbReference>
<dbReference type="InterPro" id="IPR011032">
    <property type="entry name" value="GroES-like_sf"/>
</dbReference>
<proteinExistence type="predicted"/>
<dbReference type="InterPro" id="IPR032821">
    <property type="entry name" value="PKS_assoc"/>
</dbReference>
<evidence type="ECO:0000256" key="6">
    <source>
        <dbReference type="ARBA" id="ARBA00023194"/>
    </source>
</evidence>
<dbReference type="InterPro" id="IPR015083">
    <property type="entry name" value="NorB/c/GfsB-D-like_docking"/>
</dbReference>
<dbReference type="InterPro" id="IPR049551">
    <property type="entry name" value="PKS_DH_C"/>
</dbReference>
<dbReference type="PANTHER" id="PTHR43775">
    <property type="entry name" value="FATTY ACID SYNTHASE"/>
    <property type="match status" value="1"/>
</dbReference>
<dbReference type="InterPro" id="IPR016036">
    <property type="entry name" value="Malonyl_transacylase_ACP-bd"/>
</dbReference>
<dbReference type="PROSITE" id="PS00606">
    <property type="entry name" value="KS3_1"/>
    <property type="match status" value="2"/>
</dbReference>
<dbReference type="SMART" id="SM00825">
    <property type="entry name" value="PKS_KS"/>
    <property type="match status" value="2"/>
</dbReference>
<dbReference type="Pfam" id="PF08990">
    <property type="entry name" value="Docking"/>
    <property type="match status" value="1"/>
</dbReference>
<dbReference type="InterPro" id="IPR009081">
    <property type="entry name" value="PP-bd_ACP"/>
</dbReference>
<dbReference type="Pfam" id="PF00109">
    <property type="entry name" value="ketoacyl-synt"/>
    <property type="match status" value="2"/>
</dbReference>
<evidence type="ECO:0000256" key="3">
    <source>
        <dbReference type="ARBA" id="ARBA00022450"/>
    </source>
</evidence>
<dbReference type="InterPro" id="IPR014043">
    <property type="entry name" value="Acyl_transferase_dom"/>
</dbReference>
<dbReference type="Gene3D" id="3.40.50.720">
    <property type="entry name" value="NAD(P)-binding Rossmann-like Domain"/>
    <property type="match status" value="4"/>
</dbReference>
<dbReference type="InterPro" id="IPR036736">
    <property type="entry name" value="ACP-like_sf"/>
</dbReference>
<reference evidence="15" key="1">
    <citation type="journal article" date="2019" name="Int. J. Syst. Evol. Microbiol.">
        <title>The Global Catalogue of Microorganisms (GCM) 10K type strain sequencing project: providing services to taxonomists for standard genome sequencing and annotation.</title>
        <authorList>
            <consortium name="The Broad Institute Genomics Platform"/>
            <consortium name="The Broad Institute Genome Sequencing Center for Infectious Disease"/>
            <person name="Wu L."/>
            <person name="Ma J."/>
        </authorList>
    </citation>
    <scope>NUCLEOTIDE SEQUENCE [LARGE SCALE GENOMIC DNA]</scope>
    <source>
        <strain evidence="15">CCUG 59778</strain>
    </source>
</reference>
<dbReference type="Pfam" id="PF00550">
    <property type="entry name" value="PP-binding"/>
    <property type="match status" value="2"/>
</dbReference>
<dbReference type="InterPro" id="IPR018201">
    <property type="entry name" value="Ketoacyl_synth_AS"/>
</dbReference>
<dbReference type="Proteomes" id="UP001596157">
    <property type="component" value="Unassembled WGS sequence"/>
</dbReference>
<dbReference type="InterPro" id="IPR014030">
    <property type="entry name" value="Ketoacyl_synth_N"/>
</dbReference>
<dbReference type="SUPFAM" id="SSF50129">
    <property type="entry name" value="GroES-like"/>
    <property type="match status" value="1"/>
</dbReference>
<dbReference type="PROSITE" id="PS50075">
    <property type="entry name" value="CARRIER"/>
    <property type="match status" value="2"/>
</dbReference>
<dbReference type="PANTHER" id="PTHR43775:SF51">
    <property type="entry name" value="INACTIVE PHENOLPHTHIOCEROL SYNTHESIS POLYKETIDE SYNTHASE TYPE I PKS1-RELATED"/>
    <property type="match status" value="1"/>
</dbReference>
<feature type="active site" description="Proton donor; for dehydratase activity" evidence="9">
    <location>
        <position position="2513"/>
    </location>
</feature>
<gene>
    <name evidence="14" type="ORF">ACFPM7_25395</name>
</gene>
<dbReference type="PROSITE" id="PS52019">
    <property type="entry name" value="PKS_MFAS_DH"/>
    <property type="match status" value="1"/>
</dbReference>
<dbReference type="InterPro" id="IPR020807">
    <property type="entry name" value="PKS_DH"/>
</dbReference>
<keyword evidence="5" id="KW-0808">Transferase</keyword>
<protein>
    <submittedName>
        <fullName evidence="14">SDR family NAD(P)-dependent oxidoreductase</fullName>
    </submittedName>
</protein>
<dbReference type="RefSeq" id="WP_378250292.1">
    <property type="nucleotide sequence ID" value="NZ_JBHSKF010000016.1"/>
</dbReference>
<dbReference type="InterPro" id="IPR020843">
    <property type="entry name" value="ER"/>
</dbReference>
<name>A0ABW0ETE2_9PSEU</name>
<dbReference type="Gene3D" id="3.90.180.10">
    <property type="entry name" value="Medium-chain alcohol dehydrogenases, catalytic domain"/>
    <property type="match status" value="1"/>
</dbReference>
<dbReference type="Pfam" id="PF16197">
    <property type="entry name" value="KAsynt_C_assoc"/>
    <property type="match status" value="2"/>
</dbReference>
<dbReference type="SUPFAM" id="SSF52151">
    <property type="entry name" value="FabD/lysophospholipase-like"/>
    <property type="match status" value="2"/>
</dbReference>
<organism evidence="14 15">
    <name type="scientific">Actinokineospora guangxiensis</name>
    <dbReference type="NCBI Taxonomy" id="1490288"/>
    <lineage>
        <taxon>Bacteria</taxon>
        <taxon>Bacillati</taxon>
        <taxon>Actinomycetota</taxon>
        <taxon>Actinomycetes</taxon>
        <taxon>Pseudonocardiales</taxon>
        <taxon>Pseudonocardiaceae</taxon>
        <taxon>Actinokineospora</taxon>
    </lineage>
</organism>
<sequence length="3511" mass="357293">MLSRETAADPTKQLVEAFRAAMKENERLRRQNRRLSAGRSEPIAVVAMGCRLPGGVDSPEALWELVAEGRDAVGPYPADRGWDPAEIAEGPTREGGFLRGVADFDAALFGLGPREALAMDPQQRLLLETTWEAFERAGLDPTGLRGSRTGVFMGTNGQEYASVLEAAGEAGTAHAGTGNAASIVSGRLSYTFGLEGPSVTVDTACSSSLVAIHLAVKALRAGECSLAVAGGVTVMSRPTAFVLYGRQGAVSPSGRCKAFGEGADGVGWGEGAGVVLLERLSDARRKGHPVLAVLRGSAVNSDGASNGITAPSGPAQRRVVKAALADAGLSPSDVDLLEAHGTGTPLGDPIEAQALIAAYGPERERPLLLGSVKSNIGHTQAAAGVAGVIKAVMALRHRRVPATLHAEAASPHIDWSSGALALPRESAPWPAVDRPGRAAVSSFGVSGTNAHVILEAAASTPAPESAGDPENTGGAGGTCGTGSTAVAAAPLVVSGHTAAALRAQAAALVGHPARPVDTAYTLATGRARLAHRAVVLDPADLPALADGREAPGVVTGTAEAAGPVVFVFPGQGAQWAGMGARLLVESPVFAAAIAECEDALAQHVDWSLSQVLCGAPGAPGLDRVDVVQPASFAVMVALAALWRAHGVEPAAVVGHSQGEVAAACVAGALSLADAASVVVLRSKAIAATLSGRGGMLSVALPAAAVESRMGPGLSVAVVNGPSSTVVAGEPESLEALAADLAADGVRVRRLPVDYASHSAHVDLIRDDLIAALAHIRPVSAEIPFFSTVTADWLDTGALDAGYWFANLRGTVRFADAVRALVEQGHRTYVEVSAHPVLVSAIESIEVSDAGPVVAVGSLRRDDGGVDRVHRSFAEAFTRGVEVDWAALFAGTDATRAELPTYRFQRTRFWPVAAVPELFYRPEWTELAVGEESPSGRWLVLGADLAPEVVKALGVDAVLVDGRHDGLAERVRNAVAEAAPAGVLSLLALTEGESDGCPLGVLATAEAIRALEGAEAPLWCVTRGAVPVAGQAVTAPARAAVWGLGRVAAVEHPDRWGGLIDLPEPDGSGGLDDATAAAFAAALTGGEDQVAVRGGRAYGRRLRPAPAPAAVAPEFTGTVLVTGVDTVPHVARWAVERGATRLLVLDRAPKPVTDLGVPVDFVACDVADPIAVAAAIGERRVSAVVHTAHSASDGALSTLTGPLLADAVRTASAGVRTLHAATEGHPLAAFVVFTSFAGVVGGPGQAARAAADAVADALAGSLPGVRSVAWGLWDTGAGPDLADRGLPPLAPATALGVLDGAAVGEGPAVLAAHVAWDRFAEWFAASRPSPLISELTTATRQDPETREAGFADRLRALPRAEAARELLAIVRDTAAAVLGHADPAEVGVRRGFTDLGFDSLTGVELRNRIAAATGVRLPATAVFDHPNPDALATHLGGLLLGADSPELVSAATPVEATDPVVIVGMACRYPGGVLSPDDLWRLVDEGRDAITAFPADRGWDLAGLTGSSAALEGGFLADVAAFDPGFFGISPNEAIAMDPQQRLLLETAWEVLERAGIDAAGLRGSATGVFVGAVGTDYRPPADVRGHHLAGGVASVLSGRVAYALGLEGPAVTIDTACSSSLVAMHLAAQALRAGECGLALAGGVMVMSSPDAFTGFTAQGGLAASGRCRSFADDAEGTGWSEGVGLLVLERLSDARRNGHEVLAVLRGSAVNSDGASAGLTAPSGPAQQRVIRAALTAAGLAPSDVDVVEAHGTGTVLGDPIEAQALLATYGQDRERPLLLGSIKSNMAHAQAAAGVAGVIKVVQAMRHGRVPATLHAERPSTRVDWSAGAVDLVTAAVDWPRTGRPRRAGVSSFGASGTNAHVIVEQAEPGAPAPERTRTEAPVPVLLSARDEDALRAQARHWLSEVDNLGGSLLDTAFSSAVTRAHLEHRAAIVAADRAGLVAGLTALADGDPGAITGRGDEPPVLGAVFAGQGSQRVGMGAALAARFPVFAAAFAEAADRLHALGCPVREAIADERVHDTGHTQPALFAFEVAQYRLAESWGLVPEVLVGHSVGEIAAAHVAGVLSLDDACLLVSARARLMAALPPGGAMASVRAPEAAVAPALAPGAVIAAVNAPDAVVVAGERDAVAATVRALSDAGHRVRPLQVSHAFHSPLMEPVLADFRAAIDGIAFGGAAIPIVSTVTGEVAAVDTPEYWVEQVRLPVRFADAVAAAARTVTAFVEIGPDGGLSGAVAASADVLAVPLGRRDTDEVAAAATAAARLHAAGAPVDWTAFHDGTGARRTALPTYRFRQERYWPARMDSGSAEAITAAGLDTAGHPLLGAAIALPDSGGVLLTGQLARHTHPWLDDHRVGERVLFPATGYLELAVRAGDEVGCPHVHDLTIEQPLVVPAAAAVQVRVTVGPAEAEGKRTVAVHSRVAGGDWVRHASGLLEPGADTAEPTPGAWPPPGAEPADLTGFYDQLAADGFHYGPVFRGLSAVWRHGETVHAEVVLPDSAVDAGFGLHPALLDAAAHAIAFAHPDGDPARLPFAWQGVTLHAAGATRLRARLSWSGPDAVTIDLADTAGNPVATVRNLVMRSAPTVEVPAPSDALHTVRWRPVTTESTESAAPDELITVLRADGSSERVLAAVQDWLAREDRPGARLAVVTRGAVAADPGDTVCDPAAAAAWGLVRAAQWEEPGRLVLVDLDGAEGTATDSAAMGDDLALALSSGEPQTAVRRGEVLVPRLVRVAGGDIVTVPGGIGADPAWRLAATGSGSVDGLVAEPIDSAALGEGQVRLGMRAAGVNFRDVLATLGLAAGAQPGPLGVEGAGVVTEVGPGVTDLAPGDRVMGVLAGAFGPTATADRRALTRVPDGWTYADAATVPMAYLTALYALADITAVRPGDKVLVHAGAGGVGTAAIRLAQHLGATVYATASPAKWPALRALGVPDERIASSRTLEFAERFGPVDVVLNCLVGEFTDASLALLGPGGRFAELGKSDVRDPEAVAALHPGVTYRAFDTVEAGPDRIAEMLAELSALAAADVVRPLPVTAWDIRQAPAALRHMRQARHIGKVVLTVPAPWRPDGTVLITGGTGALGAGLARHLAAGGATRFLLLGRRGPHAPGAADLVADLAALGAHATVAACDITDGDALAGALAAIPAEHPLTAVVHAAGVIDDAVLSALTPEQLAAVLAPKAGAALALHELTKSADLAAFVSYSSVVGTVGGPGQGAYAAANAVLDALAQHRRALGLPAASLGWGPWAADSGMTAELSAADRRRAARAGTRPLAHADGLALVGAALATGETAPVPIRFDTAALRANPELPVLLAELVATSARRAAVTTATSAASGSFVDVLAGLGGAERKRALLRFVREQVAAVLGHGAAEKVDPGRGFTDLGFDSLTVVELRNRLAAATGVRLAATAVFDHPTPAGLTAHLLERLAPAFAAAPADPLAELAALEVEWAGGLPEDVPDDVRAEAADRLRALLAAIDPTAPAPAGAVEDDFIEGIDAASDDDIFEFIDRELRGS</sequence>
<comment type="pathway">
    <text evidence="2">Antibiotic biosynthesis.</text>
</comment>
<dbReference type="Pfam" id="PF08659">
    <property type="entry name" value="KR"/>
    <property type="match status" value="2"/>
</dbReference>
<dbReference type="SMART" id="SM00827">
    <property type="entry name" value="PKS_AT"/>
    <property type="match status" value="2"/>
</dbReference>
<dbReference type="Pfam" id="PF13602">
    <property type="entry name" value="ADH_zinc_N_2"/>
    <property type="match status" value="1"/>
</dbReference>
<dbReference type="SUPFAM" id="SSF55048">
    <property type="entry name" value="Probable ACP-binding domain of malonyl-CoA ACP transacylase"/>
    <property type="match status" value="2"/>
</dbReference>
<dbReference type="InterPro" id="IPR016035">
    <property type="entry name" value="Acyl_Trfase/lysoPLipase"/>
</dbReference>
<dbReference type="InterPro" id="IPR006162">
    <property type="entry name" value="Ppantetheine_attach_site"/>
</dbReference>
<keyword evidence="7" id="KW-0511">Multifunctional enzyme</keyword>
<evidence type="ECO:0000313" key="15">
    <source>
        <dbReference type="Proteomes" id="UP001596157"/>
    </source>
</evidence>
<dbReference type="Pfam" id="PF14765">
    <property type="entry name" value="PS-DH"/>
    <property type="match status" value="1"/>
</dbReference>
<dbReference type="SMART" id="SM00829">
    <property type="entry name" value="PKS_ER"/>
    <property type="match status" value="1"/>
</dbReference>
<dbReference type="SMART" id="SM00822">
    <property type="entry name" value="PKS_KR"/>
    <property type="match status" value="2"/>
</dbReference>
<dbReference type="InterPro" id="IPR042104">
    <property type="entry name" value="PKS_dehydratase_sf"/>
</dbReference>
<feature type="domain" description="Ketosynthase family 3 (KS3)" evidence="12">
    <location>
        <begin position="40"/>
        <end position="456"/>
    </location>
</feature>
<dbReference type="Gene3D" id="3.40.366.10">
    <property type="entry name" value="Malonyl-Coenzyme A Acyl Carrier Protein, domain 2"/>
    <property type="match status" value="2"/>
</dbReference>
<evidence type="ECO:0000256" key="2">
    <source>
        <dbReference type="ARBA" id="ARBA00004792"/>
    </source>
</evidence>
<dbReference type="Gene3D" id="1.10.1200.10">
    <property type="entry name" value="ACP-like"/>
    <property type="match status" value="2"/>
</dbReference>
<feature type="domain" description="Carrier" evidence="11">
    <location>
        <begin position="3349"/>
        <end position="3424"/>
    </location>
</feature>
<dbReference type="Gene3D" id="3.30.70.3290">
    <property type="match status" value="2"/>
</dbReference>
<dbReference type="InterPro" id="IPR020806">
    <property type="entry name" value="PKS_PP-bd"/>
</dbReference>
<dbReference type="InterPro" id="IPR016039">
    <property type="entry name" value="Thiolase-like"/>
</dbReference>
<dbReference type="InterPro" id="IPR013154">
    <property type="entry name" value="ADH-like_N"/>
</dbReference>
<dbReference type="CDD" id="cd05195">
    <property type="entry name" value="enoyl_red"/>
    <property type="match status" value="1"/>
</dbReference>
<dbReference type="Pfam" id="PF21089">
    <property type="entry name" value="PKS_DH_N"/>
    <property type="match status" value="1"/>
</dbReference>
<comment type="cofactor">
    <cofactor evidence="1">
        <name>pantetheine 4'-phosphate</name>
        <dbReference type="ChEBI" id="CHEBI:47942"/>
    </cofactor>
</comment>
<evidence type="ECO:0000259" key="12">
    <source>
        <dbReference type="PROSITE" id="PS52004"/>
    </source>
</evidence>
<dbReference type="InterPro" id="IPR013968">
    <property type="entry name" value="PKS_KR"/>
</dbReference>
<dbReference type="InterPro" id="IPR001227">
    <property type="entry name" value="Ac_transferase_dom_sf"/>
</dbReference>
<feature type="domain" description="PKS/mFAS DH" evidence="13">
    <location>
        <begin position="2321"/>
        <end position="2589"/>
    </location>
</feature>
<keyword evidence="3" id="KW-0596">Phosphopantetheine</keyword>
<dbReference type="Pfam" id="PF02801">
    <property type="entry name" value="Ketoacyl-synt_C"/>
    <property type="match status" value="2"/>
</dbReference>
<feature type="region of interest" description="C-terminal hotdog fold" evidence="9">
    <location>
        <begin position="2454"/>
        <end position="2589"/>
    </location>
</feature>
<dbReference type="CDD" id="cd00833">
    <property type="entry name" value="PKS"/>
    <property type="match status" value="2"/>
</dbReference>
<evidence type="ECO:0000259" key="13">
    <source>
        <dbReference type="PROSITE" id="PS52019"/>
    </source>
</evidence>
<dbReference type="SUPFAM" id="SSF51735">
    <property type="entry name" value="NAD(P)-binding Rossmann-fold domains"/>
    <property type="match status" value="5"/>
</dbReference>